<feature type="repeat" description="PPR" evidence="2">
    <location>
        <begin position="517"/>
        <end position="551"/>
    </location>
</feature>
<dbReference type="NCBIfam" id="TIGR00756">
    <property type="entry name" value="PPR"/>
    <property type="match status" value="4"/>
</dbReference>
<dbReference type="GO" id="GO:0006396">
    <property type="term" value="P:RNA processing"/>
    <property type="evidence" value="ECO:0007669"/>
    <property type="project" value="TreeGrafter"/>
</dbReference>
<evidence type="ECO:0000256" key="1">
    <source>
        <dbReference type="ARBA" id="ARBA00022737"/>
    </source>
</evidence>
<feature type="repeat" description="PPR" evidence="2">
    <location>
        <begin position="760"/>
        <end position="794"/>
    </location>
</feature>
<evidence type="ECO:0000259" key="4">
    <source>
        <dbReference type="Pfam" id="PF17177"/>
    </source>
</evidence>
<feature type="region of interest" description="Disordered" evidence="3">
    <location>
        <begin position="1099"/>
        <end position="1125"/>
    </location>
</feature>
<feature type="repeat" description="PPR" evidence="2">
    <location>
        <begin position="690"/>
        <end position="724"/>
    </location>
</feature>
<evidence type="ECO:0000256" key="2">
    <source>
        <dbReference type="PROSITE-ProRule" id="PRU00708"/>
    </source>
</evidence>
<dbReference type="PANTHER" id="PTHR47934">
    <property type="entry name" value="PENTATRICOPEPTIDE REPEAT-CONTAINING PROTEIN PET309, MITOCHONDRIAL"/>
    <property type="match status" value="1"/>
</dbReference>
<comment type="caution">
    <text evidence="5">The sequence shown here is derived from an EMBL/GenBank/DDBJ whole genome shotgun (WGS) entry which is preliminary data.</text>
</comment>
<feature type="region of interest" description="Disordered" evidence="3">
    <location>
        <begin position="180"/>
        <end position="205"/>
    </location>
</feature>
<evidence type="ECO:0000256" key="3">
    <source>
        <dbReference type="SAM" id="MobiDB-lite"/>
    </source>
</evidence>
<dbReference type="GeneID" id="33567594"/>
<dbReference type="RefSeq" id="XP_021876598.1">
    <property type="nucleotide sequence ID" value="XM_022025751.1"/>
</dbReference>
<dbReference type="Pfam" id="PF13812">
    <property type="entry name" value="PPR_3"/>
    <property type="match status" value="2"/>
</dbReference>
<organism evidence="5 6">
    <name type="scientific">Lobosporangium transversale</name>
    <dbReference type="NCBI Taxonomy" id="64571"/>
    <lineage>
        <taxon>Eukaryota</taxon>
        <taxon>Fungi</taxon>
        <taxon>Fungi incertae sedis</taxon>
        <taxon>Mucoromycota</taxon>
        <taxon>Mortierellomycotina</taxon>
        <taxon>Mortierellomycetes</taxon>
        <taxon>Mortierellales</taxon>
        <taxon>Mortierellaceae</taxon>
        <taxon>Lobosporangium</taxon>
    </lineage>
</organism>
<dbReference type="GO" id="GO:0005739">
    <property type="term" value="C:mitochondrion"/>
    <property type="evidence" value="ECO:0007669"/>
    <property type="project" value="TreeGrafter"/>
</dbReference>
<gene>
    <name evidence="5" type="ORF">BCR41DRAFT_362619</name>
</gene>
<dbReference type="InterPro" id="IPR011990">
    <property type="entry name" value="TPR-like_helical_dom_sf"/>
</dbReference>
<dbReference type="Proteomes" id="UP000193648">
    <property type="component" value="Unassembled WGS sequence"/>
</dbReference>
<dbReference type="InterPro" id="IPR033443">
    <property type="entry name" value="PROP1-like_PPR_dom"/>
</dbReference>
<feature type="region of interest" description="Disordered" evidence="3">
    <location>
        <begin position="1261"/>
        <end position="1292"/>
    </location>
</feature>
<name>A0A1Y2G954_9FUNG</name>
<feature type="repeat" description="PPR" evidence="2">
    <location>
        <begin position="725"/>
        <end position="759"/>
    </location>
</feature>
<evidence type="ECO:0000313" key="6">
    <source>
        <dbReference type="Proteomes" id="UP000193648"/>
    </source>
</evidence>
<sequence length="1324" mass="149988">MTSSSSSAVSMLSVAKCISSRSRNCLVDLSKRNIRRIPGDNTCRSLYSSMSCHVQTLNPSSQQSLQASSIPSPLLGLTTRIRQQPEVTWEVFFTRSCGSGLRRSRSLVPCHHYHPQPRNRQVAVHRSFSMKACADGSLTFISEGVQCCPQKDTALQQSLLVSPSCIAVDGVHRGKRSVANSQLRSAHTHSTLSRHHHTPRDTIGDRFPVHRISSATSAGATRRNTYLTSVWSRQHTIHIDFSQSKRLLHSTRSRRSIFSQDRGAEGIGLSLEEKRLLVADLRRKTFTRAKVTHLWTSYTKIVKAQALTLMQSDDVISLFRVLSQSYDIEEATEMMLQVALDVNDIKKQLPQEAFDILLHQTVDDLPAEQIKAMLWQIQGRRRFIAEFIQLCDSNAEIKSFLGLYNRLMKSSFDVDGFSTYYQSRKERAENLGDMVLQWIMEPGRQVNSKVVENLLVFLLDRGVMDKVFSSISSLFNENFSFSHIFYTSAIHRFGRAQNFDYMDATLALMRRQGLEPLEDTYAAIIDAHSKAGNLREAQRVYQELLDANLTPTNQVFGPMLEAVGKLGDYEMTQQLVDRMNSSGVASNEYTISALLQSLSEDLDKSSKLFDELSGKMTPNTVNYNILIRAFQRHGDLDGAFRVFRSMVKSQVKPDQYTFSSILSLFATRGDSDGAEIFWDEMITVHNVVPNVHTYGSMMHVYCTKEDMLSAQVVYREMIQAGIMPNEVIFGTLLNAYARHGDLTQMLSIYDTMRSEGLKPNSYIYSNLLFGLIKDGDMTAARRLYENMEGDGFGHNVLAQTILMKGYLDQGNFKESQEIYKKILRSGLIPNFMTYATLLQAHAKRGQKKQSRAFLNKIMKSRGLVFMDEGDGLFQTEEVTGHRLDTVSDKDLSLVGFQEGHLSTLGTERKPLKMAARPKPLVAFAPLLDAYAREGDVLAGQEMFDEIRARGLQPNTIVYTSLMDAYRRTGDVDTVMRIWNELFDRFHSQWKDIMEHPEKYRPSKGPVAVEWVQDRLTTKASKLQTLLQHPISITLDSLCYSGRISEAKAIWNQLQQMGFEFDSFNWNDYCIALARNGQLMEAFQIVQDKLLPGFESDFIRPPPEEAPAGPRNGRGTPAFGKSLRSKRSEGGFLESIEDDTVISKQPETLFYPRPRTFAALADSLEELLSPKADKRSRYQDWLSEPIVMEPEGVAESSKVAPNALSLQAKRLARSQALIEAKLQPYPKPFSALNVNERWILWSMLRTEYPRVLEALNEGMLVTPPTNLNPSEPDDRTNGLNSLSSTTQRSSNLTGLRQWRRLKSVMKDMERKQFLGDRSPSNHRLR</sequence>
<dbReference type="Gene3D" id="1.25.40.10">
    <property type="entry name" value="Tetratricopeptide repeat domain"/>
    <property type="match status" value="5"/>
</dbReference>
<feature type="compositionally biased region" description="Polar residues" evidence="3">
    <location>
        <begin position="1276"/>
        <end position="1292"/>
    </location>
</feature>
<dbReference type="Pfam" id="PF01535">
    <property type="entry name" value="PPR"/>
    <property type="match status" value="1"/>
</dbReference>
<dbReference type="PROSITE" id="PS51375">
    <property type="entry name" value="PPR"/>
    <property type="match status" value="8"/>
</dbReference>
<dbReference type="InterPro" id="IPR002885">
    <property type="entry name" value="PPR_rpt"/>
</dbReference>
<feature type="repeat" description="PPR" evidence="2">
    <location>
        <begin position="795"/>
        <end position="829"/>
    </location>
</feature>
<evidence type="ECO:0000313" key="5">
    <source>
        <dbReference type="EMBL" id="ORZ04552.1"/>
    </source>
</evidence>
<dbReference type="Pfam" id="PF13041">
    <property type="entry name" value="PPR_2"/>
    <property type="match status" value="2"/>
</dbReference>
<dbReference type="GO" id="GO:0003729">
    <property type="term" value="F:mRNA binding"/>
    <property type="evidence" value="ECO:0007669"/>
    <property type="project" value="TreeGrafter"/>
</dbReference>
<dbReference type="EMBL" id="MCFF01000056">
    <property type="protein sequence ID" value="ORZ04552.1"/>
    <property type="molecule type" value="Genomic_DNA"/>
</dbReference>
<dbReference type="InParanoid" id="A0A1Y2G954"/>
<dbReference type="STRING" id="64571.A0A1Y2G954"/>
<dbReference type="GO" id="GO:0007005">
    <property type="term" value="P:mitochondrion organization"/>
    <property type="evidence" value="ECO:0007669"/>
    <property type="project" value="TreeGrafter"/>
</dbReference>
<protein>
    <recommendedName>
        <fullName evidence="4">PROP1-like PPR domain-containing protein</fullName>
    </recommendedName>
</protein>
<keyword evidence="6" id="KW-1185">Reference proteome</keyword>
<feature type="repeat" description="PPR" evidence="2">
    <location>
        <begin position="919"/>
        <end position="953"/>
    </location>
</feature>
<dbReference type="SUPFAM" id="SSF81901">
    <property type="entry name" value="HCP-like"/>
    <property type="match status" value="1"/>
</dbReference>
<feature type="repeat" description="PPR" evidence="2">
    <location>
        <begin position="954"/>
        <end position="984"/>
    </location>
</feature>
<dbReference type="InterPro" id="IPR051114">
    <property type="entry name" value="Mito_RNA_Proc_CCM1"/>
</dbReference>
<dbReference type="PANTHER" id="PTHR47934:SF4">
    <property type="entry name" value="OS08G0191900 PROTEIN"/>
    <property type="match status" value="1"/>
</dbReference>
<reference evidence="5 6" key="1">
    <citation type="submission" date="2016-07" db="EMBL/GenBank/DDBJ databases">
        <title>Pervasive Adenine N6-methylation of Active Genes in Fungi.</title>
        <authorList>
            <consortium name="DOE Joint Genome Institute"/>
            <person name="Mondo S.J."/>
            <person name="Dannebaum R.O."/>
            <person name="Kuo R.C."/>
            <person name="Labutti K."/>
            <person name="Haridas S."/>
            <person name="Kuo A."/>
            <person name="Salamov A."/>
            <person name="Ahrendt S.R."/>
            <person name="Lipzen A."/>
            <person name="Sullivan W."/>
            <person name="Andreopoulos W.B."/>
            <person name="Clum A."/>
            <person name="Lindquist E."/>
            <person name="Daum C."/>
            <person name="Ramamoorthy G.K."/>
            <person name="Gryganskyi A."/>
            <person name="Culley D."/>
            <person name="Magnuson J.K."/>
            <person name="James T.Y."/>
            <person name="O'Malley M.A."/>
            <person name="Stajich J.E."/>
            <person name="Spatafora J.W."/>
            <person name="Visel A."/>
            <person name="Grigoriev I.V."/>
        </authorList>
    </citation>
    <scope>NUCLEOTIDE SEQUENCE [LARGE SCALE GENOMIC DNA]</scope>
    <source>
        <strain evidence="5 6">NRRL 3116</strain>
    </source>
</reference>
<feature type="repeat" description="PPR" evidence="2">
    <location>
        <begin position="619"/>
        <end position="653"/>
    </location>
</feature>
<dbReference type="Pfam" id="PF17177">
    <property type="entry name" value="PPR_long"/>
    <property type="match status" value="1"/>
</dbReference>
<proteinExistence type="predicted"/>
<dbReference type="OrthoDB" id="185373at2759"/>
<feature type="domain" description="PROP1-like PPR" evidence="4">
    <location>
        <begin position="504"/>
        <end position="597"/>
    </location>
</feature>
<accession>A0A1Y2G954</accession>
<keyword evidence="1" id="KW-0677">Repeat</keyword>